<evidence type="ECO:0000256" key="1">
    <source>
        <dbReference type="SAM" id="MobiDB-lite"/>
    </source>
</evidence>
<name>A0A4P7PXM2_9FLAO</name>
<feature type="signal peptide" evidence="2">
    <location>
        <begin position="1"/>
        <end position="18"/>
    </location>
</feature>
<feature type="chain" id="PRO_5020332636" evidence="2">
    <location>
        <begin position="19"/>
        <end position="179"/>
    </location>
</feature>
<evidence type="ECO:0000313" key="3">
    <source>
        <dbReference type="EMBL" id="QBZ99072.1"/>
    </source>
</evidence>
<reference evidence="3 4" key="1">
    <citation type="submission" date="2019-04" db="EMBL/GenBank/DDBJ databases">
        <title>Flavobacterium sp. GS03.</title>
        <authorList>
            <person name="Kim H."/>
        </authorList>
    </citation>
    <scope>NUCLEOTIDE SEQUENCE [LARGE SCALE GENOMIC DNA]</scope>
    <source>
        <strain evidence="3 4">GS03</strain>
    </source>
</reference>
<protein>
    <submittedName>
        <fullName evidence="3">Uncharacterized protein</fullName>
    </submittedName>
</protein>
<dbReference type="KEGG" id="fsn:GS03_02594"/>
<dbReference type="PROSITE" id="PS51257">
    <property type="entry name" value="PROKAR_LIPOPROTEIN"/>
    <property type="match status" value="1"/>
</dbReference>
<feature type="region of interest" description="Disordered" evidence="1">
    <location>
        <begin position="108"/>
        <end position="179"/>
    </location>
</feature>
<keyword evidence="2" id="KW-0732">Signal</keyword>
<dbReference type="Proteomes" id="UP000296862">
    <property type="component" value="Chromosome"/>
</dbReference>
<accession>A0A4P7PXM2</accession>
<dbReference type="OrthoDB" id="678557at2"/>
<keyword evidence="4" id="KW-1185">Reference proteome</keyword>
<sequence>MKSKLTFCSLLALSIAFISCKKEDAKTETEAVTTETTQQPVIVPNVQPIPAQTTYTQPTQQVSMPVQNTPQTVTQTPVVTKPGMNPPHGQAGHRCDIQVGAPLNSPVAKAATPTATPGKPSYTTTTTSTPNPTSTTPVAGTPELLKATTPVVTAPGMNPPHGQEGHRCDIAVGQPLPKS</sequence>
<dbReference type="RefSeq" id="WP_136152940.1">
    <property type="nucleotide sequence ID" value="NZ_CP038810.1"/>
</dbReference>
<evidence type="ECO:0000256" key="2">
    <source>
        <dbReference type="SAM" id="SignalP"/>
    </source>
</evidence>
<dbReference type="AlphaFoldDB" id="A0A4P7PXM2"/>
<dbReference type="EMBL" id="CP038810">
    <property type="protein sequence ID" value="QBZ99072.1"/>
    <property type="molecule type" value="Genomic_DNA"/>
</dbReference>
<evidence type="ECO:0000313" key="4">
    <source>
        <dbReference type="Proteomes" id="UP000296862"/>
    </source>
</evidence>
<proteinExistence type="predicted"/>
<feature type="compositionally biased region" description="Low complexity" evidence="1">
    <location>
        <begin position="108"/>
        <end position="137"/>
    </location>
</feature>
<organism evidence="3 4">
    <name type="scientific">Flavobacterium sangjuense</name>
    <dbReference type="NCBI Taxonomy" id="2518177"/>
    <lineage>
        <taxon>Bacteria</taxon>
        <taxon>Pseudomonadati</taxon>
        <taxon>Bacteroidota</taxon>
        <taxon>Flavobacteriia</taxon>
        <taxon>Flavobacteriales</taxon>
        <taxon>Flavobacteriaceae</taxon>
        <taxon>Flavobacterium</taxon>
    </lineage>
</organism>
<gene>
    <name evidence="3" type="ORF">GS03_02594</name>
</gene>